<feature type="non-terminal residue" evidence="2">
    <location>
        <position position="325"/>
    </location>
</feature>
<evidence type="ECO:0000256" key="1">
    <source>
        <dbReference type="SAM" id="MobiDB-lite"/>
    </source>
</evidence>
<accession>A0A1B6G817</accession>
<gene>
    <name evidence="2" type="ORF">g.8676</name>
</gene>
<organism evidence="2">
    <name type="scientific">Cuerna arida</name>
    <dbReference type="NCBI Taxonomy" id="1464854"/>
    <lineage>
        <taxon>Eukaryota</taxon>
        <taxon>Metazoa</taxon>
        <taxon>Ecdysozoa</taxon>
        <taxon>Arthropoda</taxon>
        <taxon>Hexapoda</taxon>
        <taxon>Insecta</taxon>
        <taxon>Pterygota</taxon>
        <taxon>Neoptera</taxon>
        <taxon>Paraneoptera</taxon>
        <taxon>Hemiptera</taxon>
        <taxon>Auchenorrhyncha</taxon>
        <taxon>Membracoidea</taxon>
        <taxon>Cicadellidae</taxon>
        <taxon>Cicadellinae</taxon>
        <taxon>Proconiini</taxon>
        <taxon>Cuerna</taxon>
    </lineage>
</organism>
<evidence type="ECO:0000313" key="2">
    <source>
        <dbReference type="EMBL" id="JAS58577.1"/>
    </source>
</evidence>
<dbReference type="AlphaFoldDB" id="A0A1B6G817"/>
<proteinExistence type="predicted"/>
<name>A0A1B6G817_9HEMI</name>
<protein>
    <submittedName>
        <fullName evidence="2">Uncharacterized protein</fullName>
    </submittedName>
</protein>
<sequence>DLPAILSTSEVINLDDFKPNPPLLPVLLPPPLLVSSPPPPLQLIDSPKDVKFSCLPPPLQNLPQPVSPLLLSAQLPSLPSPPTNKIMQVQAPPLPPLLPTPPLPPLPTSPPPLPKSLLPISPLITSVQLQTPPPLPHTIMAVPAPPLPPPPSTLPLPPLPTSPPPQLPKQTLTAPLFLSHTQSPPLPKTTLLLSKSSPCTITSLSKSLPESVNLSSSTIYTPLPFPVIKIQEQPKCRLTMPPHQPIFSTLPDKTESQVVNSSLSSRQPSLSTAKESSVPQLLPQLCSTSSVQQSHSKLQFSHMINTYDKSNVCNKPAVQFPVKLV</sequence>
<feature type="non-terminal residue" evidence="2">
    <location>
        <position position="1"/>
    </location>
</feature>
<feature type="compositionally biased region" description="Low complexity" evidence="1">
    <location>
        <begin position="261"/>
        <end position="271"/>
    </location>
</feature>
<reference evidence="2" key="1">
    <citation type="submission" date="2015-11" db="EMBL/GenBank/DDBJ databases">
        <title>De novo transcriptome assembly of four potential Pierce s Disease insect vectors from Arizona vineyards.</title>
        <authorList>
            <person name="Tassone E.E."/>
        </authorList>
    </citation>
    <scope>NUCLEOTIDE SEQUENCE</scope>
</reference>
<feature type="region of interest" description="Disordered" evidence="1">
    <location>
        <begin position="257"/>
        <end position="276"/>
    </location>
</feature>
<dbReference type="EMBL" id="GECZ01011192">
    <property type="protein sequence ID" value="JAS58577.1"/>
    <property type="molecule type" value="Transcribed_RNA"/>
</dbReference>